<gene>
    <name evidence="6" type="ORF">BBI00_03610</name>
    <name evidence="5" type="ORF">V2E39_22385</name>
</gene>
<evidence type="ECO:0000313" key="8">
    <source>
        <dbReference type="Proteomes" id="UP001350005"/>
    </source>
</evidence>
<keyword evidence="1" id="KW-0805">Transcription regulation</keyword>
<dbReference type="Gene3D" id="1.10.10.60">
    <property type="entry name" value="Homeodomain-like"/>
    <property type="match status" value="1"/>
</dbReference>
<feature type="domain" description="HTH araC/xylS-type" evidence="4">
    <location>
        <begin position="188"/>
        <end position="286"/>
    </location>
</feature>
<dbReference type="EMBL" id="JAZGJU010000077">
    <property type="protein sequence ID" value="MEE6130163.1"/>
    <property type="molecule type" value="Genomic_DNA"/>
</dbReference>
<dbReference type="SMART" id="SM00342">
    <property type="entry name" value="HTH_ARAC"/>
    <property type="match status" value="1"/>
</dbReference>
<dbReference type="InterPro" id="IPR009057">
    <property type="entry name" value="Homeodomain-like_sf"/>
</dbReference>
<reference evidence="6" key="1">
    <citation type="submission" date="2016-07" db="EMBL/GenBank/DDBJ databases">
        <authorList>
            <person name="Jeong J.-J."/>
            <person name="Kim D.W."/>
            <person name="Sang M.K."/>
            <person name="Choi I.-G."/>
            <person name="Kim K.D."/>
        </authorList>
    </citation>
    <scope>NUCLEOTIDE SEQUENCE</scope>
    <source>
        <strain evidence="6">CC-VM-7</strain>
    </source>
</reference>
<comment type="caution">
    <text evidence="6">The sequence shown here is derived from an EMBL/GenBank/DDBJ whole genome shotgun (WGS) entry which is preliminary data.</text>
</comment>
<reference evidence="5 8" key="3">
    <citation type="submission" date="2024-01" db="EMBL/GenBank/DDBJ databases">
        <title>Whole genome of Chryseobacterium arthrosphaerae NNCa 2741.</title>
        <authorList>
            <person name="Boriskina E.V."/>
            <person name="Gordinskaya N.A."/>
            <person name="Kropotov V.S."/>
            <person name="Alekseeva A.E."/>
            <person name="Makhova M.A."/>
            <person name="Kryazhev D.V."/>
            <person name="Shkurkina I.S."/>
        </authorList>
    </citation>
    <scope>NUCLEOTIDE SEQUENCE [LARGE SCALE GENOMIC DNA]</scope>
    <source>
        <strain evidence="5 8">NNCa 2741</strain>
    </source>
</reference>
<evidence type="ECO:0000313" key="5">
    <source>
        <dbReference type="EMBL" id="MEE6130163.1"/>
    </source>
</evidence>
<dbReference type="KEGG" id="carh:EGY05_06765"/>
<dbReference type="PANTHER" id="PTHR43280">
    <property type="entry name" value="ARAC-FAMILY TRANSCRIPTIONAL REGULATOR"/>
    <property type="match status" value="1"/>
</dbReference>
<evidence type="ECO:0000256" key="3">
    <source>
        <dbReference type="ARBA" id="ARBA00023163"/>
    </source>
</evidence>
<dbReference type="InterPro" id="IPR037923">
    <property type="entry name" value="HTH-like"/>
</dbReference>
<dbReference type="OrthoDB" id="2666928at2"/>
<keyword evidence="3" id="KW-0804">Transcription</keyword>
<dbReference type="GO" id="GO:0043565">
    <property type="term" value="F:sequence-specific DNA binding"/>
    <property type="evidence" value="ECO:0007669"/>
    <property type="project" value="InterPro"/>
</dbReference>
<reference evidence="7" key="2">
    <citation type="submission" date="2016-07" db="EMBL/GenBank/DDBJ databases">
        <authorList>
            <person name="Florea S."/>
            <person name="Webb J.S."/>
            <person name="Jaromczyk J."/>
            <person name="Schardl C.L."/>
        </authorList>
    </citation>
    <scope>NUCLEOTIDE SEQUENCE [LARGE SCALE GENOMIC DNA]</scope>
    <source>
        <strain evidence="7">CC-VM-7</strain>
    </source>
</reference>
<dbReference type="Proteomes" id="UP001350005">
    <property type="component" value="Unassembled WGS sequence"/>
</dbReference>
<dbReference type="RefSeq" id="WP_065397487.1">
    <property type="nucleotide sequence ID" value="NZ_CP033811.1"/>
</dbReference>
<dbReference type="GO" id="GO:0003700">
    <property type="term" value="F:DNA-binding transcription factor activity"/>
    <property type="evidence" value="ECO:0007669"/>
    <property type="project" value="InterPro"/>
</dbReference>
<dbReference type="STRING" id="651561.BBI00_03610"/>
<dbReference type="AlphaFoldDB" id="A0A1B8ZPF3"/>
<keyword evidence="2" id="KW-0238">DNA-binding</keyword>
<sequence>MESFKIEPFLHSENSSHYINTKILSDLLIARPDQLFQPHRILFNCIHLFLEGEGVFHVDFKAINVKPRHILFVSPYQVSQFQHDPKYKSKVMIFTEDFFCKSMIQSQFYSETNLFNDPLTLPYFDLGERFEEVCVLFEYIQNELARPHSEMQGIILNNYLFNILLITEEISVSSKINFDFCTNRLLVTRFKSLVNKNLNQHYGLDYYSSELNVSLRTLQNAFLKVENQTPKQWLINRMILEIKRNLMYGGISISEIAYGLGFKEVTNFTKFFKIKTGLTPTQFRNNYGK</sequence>
<dbReference type="Pfam" id="PF12833">
    <property type="entry name" value="HTH_18"/>
    <property type="match status" value="1"/>
</dbReference>
<dbReference type="Pfam" id="PF02311">
    <property type="entry name" value="AraC_binding"/>
    <property type="match status" value="1"/>
</dbReference>
<evidence type="ECO:0000256" key="2">
    <source>
        <dbReference type="ARBA" id="ARBA00023125"/>
    </source>
</evidence>
<dbReference type="Proteomes" id="UP000093432">
    <property type="component" value="Unassembled WGS sequence"/>
</dbReference>
<organism evidence="6 7">
    <name type="scientific">Chryseobacterium arthrosphaerae</name>
    <dbReference type="NCBI Taxonomy" id="651561"/>
    <lineage>
        <taxon>Bacteria</taxon>
        <taxon>Pseudomonadati</taxon>
        <taxon>Bacteroidota</taxon>
        <taxon>Flavobacteriia</taxon>
        <taxon>Flavobacteriales</taxon>
        <taxon>Weeksellaceae</taxon>
        <taxon>Chryseobacterium group</taxon>
        <taxon>Chryseobacterium</taxon>
    </lineage>
</organism>
<dbReference type="InterPro" id="IPR018060">
    <property type="entry name" value="HTH_AraC"/>
</dbReference>
<dbReference type="PROSITE" id="PS01124">
    <property type="entry name" value="HTH_ARAC_FAMILY_2"/>
    <property type="match status" value="1"/>
</dbReference>
<evidence type="ECO:0000313" key="6">
    <source>
        <dbReference type="EMBL" id="OCA73482.1"/>
    </source>
</evidence>
<keyword evidence="8" id="KW-1185">Reference proteome</keyword>
<evidence type="ECO:0000259" key="4">
    <source>
        <dbReference type="PROSITE" id="PS01124"/>
    </source>
</evidence>
<protein>
    <submittedName>
        <fullName evidence="6">AraC family transcriptional regulator</fullName>
    </submittedName>
    <submittedName>
        <fullName evidence="5">Helix-turn-helix transcriptional regulator</fullName>
    </submittedName>
</protein>
<dbReference type="EMBL" id="MAYG01000001">
    <property type="protein sequence ID" value="OCA73482.1"/>
    <property type="molecule type" value="Genomic_DNA"/>
</dbReference>
<evidence type="ECO:0000256" key="1">
    <source>
        <dbReference type="ARBA" id="ARBA00023015"/>
    </source>
</evidence>
<dbReference type="SUPFAM" id="SSF46689">
    <property type="entry name" value="Homeodomain-like"/>
    <property type="match status" value="1"/>
</dbReference>
<dbReference type="InterPro" id="IPR003313">
    <property type="entry name" value="AraC-bd"/>
</dbReference>
<accession>A0A1B8ZPF3</accession>
<dbReference type="PRINTS" id="PR00032">
    <property type="entry name" value="HTHARAC"/>
</dbReference>
<dbReference type="SUPFAM" id="SSF51215">
    <property type="entry name" value="Regulatory protein AraC"/>
    <property type="match status" value="1"/>
</dbReference>
<evidence type="ECO:0000313" key="7">
    <source>
        <dbReference type="Proteomes" id="UP000093432"/>
    </source>
</evidence>
<dbReference type="InterPro" id="IPR020449">
    <property type="entry name" value="Tscrpt_reg_AraC-type_HTH"/>
</dbReference>
<dbReference type="GeneID" id="78300866"/>
<name>A0A1B8ZPF3_9FLAO</name>
<dbReference type="PANTHER" id="PTHR43280:SF32">
    <property type="entry name" value="TRANSCRIPTIONAL REGULATORY PROTEIN"/>
    <property type="match status" value="1"/>
</dbReference>
<proteinExistence type="predicted"/>